<evidence type="ECO:0000313" key="1">
    <source>
        <dbReference type="EMBL" id="VEL38629.1"/>
    </source>
</evidence>
<organism evidence="1 2">
    <name type="scientific">Protopolystoma xenopodis</name>
    <dbReference type="NCBI Taxonomy" id="117903"/>
    <lineage>
        <taxon>Eukaryota</taxon>
        <taxon>Metazoa</taxon>
        <taxon>Spiralia</taxon>
        <taxon>Lophotrochozoa</taxon>
        <taxon>Platyhelminthes</taxon>
        <taxon>Monogenea</taxon>
        <taxon>Polyopisthocotylea</taxon>
        <taxon>Polystomatidea</taxon>
        <taxon>Polystomatidae</taxon>
        <taxon>Protopolystoma</taxon>
    </lineage>
</organism>
<keyword evidence="2" id="KW-1185">Reference proteome</keyword>
<gene>
    <name evidence="1" type="ORF">PXEA_LOCUS32069</name>
</gene>
<sequence>MLADTRAELALSRQLNERLSREQASASEMVRISSTTSGAISQGSVHASSDTSLAGRAELARIANAIDELTHGIGDLRVSLVSAMASITASLGSIQAAHANYTSPSAAPLAPSPVMLASQPTAFSSSGFQPALQSTQYPQSVIGMQNYLPLLMSALTGQQLPKSQNMATFQPVGANFVTAVCVRCACMG</sequence>
<dbReference type="Proteomes" id="UP000784294">
    <property type="component" value="Unassembled WGS sequence"/>
</dbReference>
<proteinExistence type="predicted"/>
<name>A0A448XK49_9PLAT</name>
<comment type="caution">
    <text evidence="1">The sequence shown here is derived from an EMBL/GenBank/DDBJ whole genome shotgun (WGS) entry which is preliminary data.</text>
</comment>
<dbReference type="AlphaFoldDB" id="A0A448XK49"/>
<reference evidence="1" key="1">
    <citation type="submission" date="2018-11" db="EMBL/GenBank/DDBJ databases">
        <authorList>
            <consortium name="Pathogen Informatics"/>
        </authorList>
    </citation>
    <scope>NUCLEOTIDE SEQUENCE</scope>
</reference>
<evidence type="ECO:0000313" key="2">
    <source>
        <dbReference type="Proteomes" id="UP000784294"/>
    </source>
</evidence>
<dbReference type="EMBL" id="CAAALY010258461">
    <property type="protein sequence ID" value="VEL38629.1"/>
    <property type="molecule type" value="Genomic_DNA"/>
</dbReference>
<protein>
    <submittedName>
        <fullName evidence="1">Uncharacterized protein</fullName>
    </submittedName>
</protein>
<accession>A0A448XK49</accession>